<gene>
    <name evidence="2" type="ORF">NLJ89_g8540</name>
</gene>
<dbReference type="PANTHER" id="PTHR43205:SF7">
    <property type="entry name" value="PROSTAGLANDIN REDUCTASE 1"/>
    <property type="match status" value="1"/>
</dbReference>
<evidence type="ECO:0000313" key="3">
    <source>
        <dbReference type="Proteomes" id="UP001148786"/>
    </source>
</evidence>
<dbReference type="Pfam" id="PF00107">
    <property type="entry name" value="ADH_zinc_N"/>
    <property type="match status" value="1"/>
</dbReference>
<comment type="caution">
    <text evidence="2">The sequence shown here is derived from an EMBL/GenBank/DDBJ whole genome shotgun (WGS) entry which is preliminary data.</text>
</comment>
<dbReference type="SUPFAM" id="SSF51735">
    <property type="entry name" value="NAD(P)-binding Rossmann-fold domains"/>
    <property type="match status" value="1"/>
</dbReference>
<reference evidence="2" key="1">
    <citation type="submission" date="2022-07" db="EMBL/GenBank/DDBJ databases">
        <title>Genome Sequence of Agrocybe chaxingu.</title>
        <authorList>
            <person name="Buettner E."/>
        </authorList>
    </citation>
    <scope>NUCLEOTIDE SEQUENCE</scope>
    <source>
        <strain evidence="2">MP-N11</strain>
    </source>
</reference>
<dbReference type="GO" id="GO:0016628">
    <property type="term" value="F:oxidoreductase activity, acting on the CH-CH group of donors, NAD or NADP as acceptor"/>
    <property type="evidence" value="ECO:0007669"/>
    <property type="project" value="InterPro"/>
</dbReference>
<dbReference type="AlphaFoldDB" id="A0A9W8JSG3"/>
<dbReference type="InterPro" id="IPR036291">
    <property type="entry name" value="NAD(P)-bd_dom_sf"/>
</dbReference>
<accession>A0A9W8JSG3</accession>
<feature type="domain" description="Alcohol dehydrogenase-like C-terminal" evidence="1">
    <location>
        <begin position="27"/>
        <end position="77"/>
    </location>
</feature>
<protein>
    <recommendedName>
        <fullName evidence="1">Alcohol dehydrogenase-like C-terminal domain-containing protein</fullName>
    </recommendedName>
</protein>
<proteinExistence type="predicted"/>
<name>A0A9W8JSG3_9AGAR</name>
<dbReference type="InterPro" id="IPR013149">
    <property type="entry name" value="ADH-like_C"/>
</dbReference>
<dbReference type="PANTHER" id="PTHR43205">
    <property type="entry name" value="PROSTAGLANDIN REDUCTASE"/>
    <property type="match status" value="1"/>
</dbReference>
<dbReference type="Proteomes" id="UP001148786">
    <property type="component" value="Unassembled WGS sequence"/>
</dbReference>
<organism evidence="2 3">
    <name type="scientific">Agrocybe chaxingu</name>
    <dbReference type="NCBI Taxonomy" id="84603"/>
    <lineage>
        <taxon>Eukaryota</taxon>
        <taxon>Fungi</taxon>
        <taxon>Dikarya</taxon>
        <taxon>Basidiomycota</taxon>
        <taxon>Agaricomycotina</taxon>
        <taxon>Agaricomycetes</taxon>
        <taxon>Agaricomycetidae</taxon>
        <taxon>Agaricales</taxon>
        <taxon>Agaricineae</taxon>
        <taxon>Strophariaceae</taxon>
        <taxon>Agrocybe</taxon>
    </lineage>
</organism>
<dbReference type="Gene3D" id="3.40.50.720">
    <property type="entry name" value="NAD(P)-binding Rossmann-like Domain"/>
    <property type="match status" value="1"/>
</dbReference>
<evidence type="ECO:0000259" key="1">
    <source>
        <dbReference type="Pfam" id="PF00107"/>
    </source>
</evidence>
<dbReference type="OrthoDB" id="809632at2759"/>
<keyword evidence="3" id="KW-1185">Reference proteome</keyword>
<evidence type="ECO:0000313" key="2">
    <source>
        <dbReference type="EMBL" id="KAJ3503202.1"/>
    </source>
</evidence>
<dbReference type="InterPro" id="IPR045010">
    <property type="entry name" value="MDR_fam"/>
</dbReference>
<sequence>MTAYMGWNAYARAKKGEVIFVTTGAGPVGSLVIQLAKPDGLKVIASAGSDEKVQFMKDIGADVAFNYKTSSVAEVLAREGPMDM</sequence>
<dbReference type="EMBL" id="JANKHO010001173">
    <property type="protein sequence ID" value="KAJ3503202.1"/>
    <property type="molecule type" value="Genomic_DNA"/>
</dbReference>